<dbReference type="AlphaFoldDB" id="A0AAV1S9Q6"/>
<evidence type="ECO:0000313" key="1">
    <source>
        <dbReference type="EMBL" id="CAK7347597.1"/>
    </source>
</evidence>
<gene>
    <name evidence="1" type="ORF">DCAF_LOCUS20285</name>
</gene>
<organism evidence="1 2">
    <name type="scientific">Dovyalis caffra</name>
    <dbReference type="NCBI Taxonomy" id="77055"/>
    <lineage>
        <taxon>Eukaryota</taxon>
        <taxon>Viridiplantae</taxon>
        <taxon>Streptophyta</taxon>
        <taxon>Embryophyta</taxon>
        <taxon>Tracheophyta</taxon>
        <taxon>Spermatophyta</taxon>
        <taxon>Magnoliopsida</taxon>
        <taxon>eudicotyledons</taxon>
        <taxon>Gunneridae</taxon>
        <taxon>Pentapetalae</taxon>
        <taxon>rosids</taxon>
        <taxon>fabids</taxon>
        <taxon>Malpighiales</taxon>
        <taxon>Salicaceae</taxon>
        <taxon>Flacourtieae</taxon>
        <taxon>Dovyalis</taxon>
    </lineage>
</organism>
<reference evidence="1 2" key="1">
    <citation type="submission" date="2024-01" db="EMBL/GenBank/DDBJ databases">
        <authorList>
            <person name="Waweru B."/>
        </authorList>
    </citation>
    <scope>NUCLEOTIDE SEQUENCE [LARGE SCALE GENOMIC DNA]</scope>
</reference>
<accession>A0AAV1S9Q6</accession>
<sequence>MTELSRPTNGLEGNMLDPIDVYKSSGSVYYDLSNQKQSHFLVPQMQPLIHLESREIRTGWLWGLPTWKTLKSSS</sequence>
<dbReference type="EMBL" id="CAWUPB010001173">
    <property type="protein sequence ID" value="CAK7347597.1"/>
    <property type="molecule type" value="Genomic_DNA"/>
</dbReference>
<keyword evidence="2" id="KW-1185">Reference proteome</keyword>
<evidence type="ECO:0000313" key="2">
    <source>
        <dbReference type="Proteomes" id="UP001314170"/>
    </source>
</evidence>
<comment type="caution">
    <text evidence="1">The sequence shown here is derived from an EMBL/GenBank/DDBJ whole genome shotgun (WGS) entry which is preliminary data.</text>
</comment>
<name>A0AAV1S9Q6_9ROSI</name>
<proteinExistence type="predicted"/>
<dbReference type="Proteomes" id="UP001314170">
    <property type="component" value="Unassembled WGS sequence"/>
</dbReference>
<protein>
    <submittedName>
        <fullName evidence="1">Uncharacterized protein</fullName>
    </submittedName>
</protein>